<dbReference type="EMBL" id="JABMIG020000068">
    <property type="protein sequence ID" value="KAL3795755.1"/>
    <property type="molecule type" value="Genomic_DNA"/>
</dbReference>
<feature type="region of interest" description="Disordered" evidence="1">
    <location>
        <begin position="1"/>
        <end position="44"/>
    </location>
</feature>
<evidence type="ECO:0000256" key="1">
    <source>
        <dbReference type="SAM" id="MobiDB-lite"/>
    </source>
</evidence>
<feature type="region of interest" description="Disordered" evidence="1">
    <location>
        <begin position="163"/>
        <end position="183"/>
    </location>
</feature>
<feature type="compositionally biased region" description="Polar residues" evidence="1">
    <location>
        <begin position="11"/>
        <end position="44"/>
    </location>
</feature>
<reference evidence="3 4" key="1">
    <citation type="journal article" date="2020" name="G3 (Bethesda)">
        <title>Improved Reference Genome for Cyclotella cryptica CCMP332, a Model for Cell Wall Morphogenesis, Salinity Adaptation, and Lipid Production in Diatoms (Bacillariophyta).</title>
        <authorList>
            <person name="Roberts W.R."/>
            <person name="Downey K.M."/>
            <person name="Ruck E.C."/>
            <person name="Traller J.C."/>
            <person name="Alverson A.J."/>
        </authorList>
    </citation>
    <scope>NUCLEOTIDE SEQUENCE [LARGE SCALE GENOMIC DNA]</scope>
    <source>
        <strain evidence="3 4">CCMP332</strain>
    </source>
</reference>
<keyword evidence="2" id="KW-0472">Membrane</keyword>
<keyword evidence="2" id="KW-0812">Transmembrane</keyword>
<evidence type="ECO:0000256" key="2">
    <source>
        <dbReference type="SAM" id="Phobius"/>
    </source>
</evidence>
<proteinExistence type="predicted"/>
<gene>
    <name evidence="3" type="ORF">HJC23_008242</name>
</gene>
<keyword evidence="4" id="KW-1185">Reference proteome</keyword>
<evidence type="ECO:0000313" key="3">
    <source>
        <dbReference type="EMBL" id="KAL3795755.1"/>
    </source>
</evidence>
<comment type="caution">
    <text evidence="3">The sequence shown here is derived from an EMBL/GenBank/DDBJ whole genome shotgun (WGS) entry which is preliminary data.</text>
</comment>
<organism evidence="3 4">
    <name type="scientific">Cyclotella cryptica</name>
    <dbReference type="NCBI Taxonomy" id="29204"/>
    <lineage>
        <taxon>Eukaryota</taxon>
        <taxon>Sar</taxon>
        <taxon>Stramenopiles</taxon>
        <taxon>Ochrophyta</taxon>
        <taxon>Bacillariophyta</taxon>
        <taxon>Coscinodiscophyceae</taxon>
        <taxon>Thalassiosirophycidae</taxon>
        <taxon>Stephanodiscales</taxon>
        <taxon>Stephanodiscaceae</taxon>
        <taxon>Cyclotella</taxon>
    </lineage>
</organism>
<protein>
    <submittedName>
        <fullName evidence="3">Uncharacterized protein</fullName>
    </submittedName>
</protein>
<feature type="transmembrane region" description="Helical" evidence="2">
    <location>
        <begin position="58"/>
        <end position="80"/>
    </location>
</feature>
<dbReference type="AlphaFoldDB" id="A0ABD3Q614"/>
<keyword evidence="2" id="KW-1133">Transmembrane helix</keyword>
<name>A0ABD3Q614_9STRA</name>
<dbReference type="Proteomes" id="UP001516023">
    <property type="component" value="Unassembled WGS sequence"/>
</dbReference>
<evidence type="ECO:0000313" key="4">
    <source>
        <dbReference type="Proteomes" id="UP001516023"/>
    </source>
</evidence>
<accession>A0ABD3Q614</accession>
<sequence>MEHSEYMRRSLGNTESVPTTFAESGGESQPSSIEQQRNTSAQSQNQELDPAILAPGEIVFVAFLVLIVAIAIGVAIQSLIHRRRKAREEKEEACPSVDDTQDVAMSTVALGSELRQAAIDALFPEDSKHSNLSYTDEIVVMGESSRRLSADAYQIGGLASRRQRSSDSLSSGDNPYYRRDSTTSLSSRVSNEYKFAAIEHMNQISKTGRHD</sequence>